<dbReference type="RefSeq" id="WP_061171693.1">
    <property type="nucleotide sequence ID" value="NZ_FCOA02000037.1"/>
</dbReference>
<dbReference type="InterPro" id="IPR019897">
    <property type="entry name" value="RidA_CS"/>
</dbReference>
<sequence length="115" mass="12717">MIKRINPNARASQAVRYGDNFVTGGVVAEDMSEDIVGQTKQVLKVVDDLLADADLTKNNLTRIQIWLSDIANFEGMNSVYDKWVDGSEKPVRATVESKLAHPGYLIEIQAFAYTG</sequence>
<dbReference type="PANTHER" id="PTHR47328">
    <property type="match status" value="1"/>
</dbReference>
<protein>
    <submittedName>
        <fullName evidence="2">Endoribonuclease L-PSP</fullName>
    </submittedName>
</protein>
<gene>
    <name evidence="2" type="ORF">AWB79_06683</name>
</gene>
<dbReference type="Proteomes" id="UP000054851">
    <property type="component" value="Unassembled WGS sequence"/>
</dbReference>
<accession>A0A158D9Q7</accession>
<dbReference type="CDD" id="cd06150">
    <property type="entry name" value="YjgF_YER057c_UK114_like_2"/>
    <property type="match status" value="1"/>
</dbReference>
<dbReference type="InterPro" id="IPR006175">
    <property type="entry name" value="YjgF/YER057c/UK114"/>
</dbReference>
<name>A0A158D9Q7_9BURK</name>
<dbReference type="PROSITE" id="PS01094">
    <property type="entry name" value="UPF0076"/>
    <property type="match status" value="1"/>
</dbReference>
<proteinExistence type="inferred from homology"/>
<dbReference type="OrthoDB" id="6899345at2"/>
<dbReference type="SUPFAM" id="SSF55298">
    <property type="entry name" value="YjgF-like"/>
    <property type="match status" value="1"/>
</dbReference>
<comment type="similarity">
    <text evidence="1">Belongs to the RutC family.</text>
</comment>
<organism evidence="2 3">
    <name type="scientific">Caballeronia hypogeia</name>
    <dbReference type="NCBI Taxonomy" id="1777140"/>
    <lineage>
        <taxon>Bacteria</taxon>
        <taxon>Pseudomonadati</taxon>
        <taxon>Pseudomonadota</taxon>
        <taxon>Betaproteobacteria</taxon>
        <taxon>Burkholderiales</taxon>
        <taxon>Burkholderiaceae</taxon>
        <taxon>Caballeronia</taxon>
    </lineage>
</organism>
<dbReference type="EMBL" id="FCOA02000037">
    <property type="protein sequence ID" value="SAK91213.1"/>
    <property type="molecule type" value="Genomic_DNA"/>
</dbReference>
<dbReference type="InterPro" id="IPR035709">
    <property type="entry name" value="YoaB-like"/>
</dbReference>
<dbReference type="STRING" id="1777140.AWB79_06683"/>
<dbReference type="Gene3D" id="3.30.1330.40">
    <property type="entry name" value="RutC-like"/>
    <property type="match status" value="1"/>
</dbReference>
<dbReference type="Pfam" id="PF01042">
    <property type="entry name" value="Ribonuc_L-PSP"/>
    <property type="match status" value="1"/>
</dbReference>
<evidence type="ECO:0000256" key="1">
    <source>
        <dbReference type="ARBA" id="ARBA00010552"/>
    </source>
</evidence>
<dbReference type="InterPro" id="IPR035959">
    <property type="entry name" value="RutC-like_sf"/>
</dbReference>
<comment type="caution">
    <text evidence="2">The sequence shown here is derived from an EMBL/GenBank/DDBJ whole genome shotgun (WGS) entry which is preliminary data.</text>
</comment>
<reference evidence="2" key="1">
    <citation type="submission" date="2016-01" db="EMBL/GenBank/DDBJ databases">
        <authorList>
            <person name="Peeters C."/>
        </authorList>
    </citation>
    <scope>NUCLEOTIDE SEQUENCE</scope>
    <source>
        <strain evidence="2">LMG 29322</strain>
    </source>
</reference>
<dbReference type="AlphaFoldDB" id="A0A158D9Q7"/>
<evidence type="ECO:0000313" key="3">
    <source>
        <dbReference type="Proteomes" id="UP000054851"/>
    </source>
</evidence>
<evidence type="ECO:0000313" key="2">
    <source>
        <dbReference type="EMBL" id="SAK91213.1"/>
    </source>
</evidence>
<dbReference type="PANTHER" id="PTHR47328:SF1">
    <property type="entry name" value="RUTC FAMILY PROTEIN YOAB"/>
    <property type="match status" value="1"/>
</dbReference>
<keyword evidence="3" id="KW-1185">Reference proteome</keyword>